<dbReference type="Proteomes" id="UP000031668">
    <property type="component" value="Unassembled WGS sequence"/>
</dbReference>
<sequence length="133" mass="15232">MTANEYIRSVSTGSYMVETGNWKVYINALVKTNSIFLWIGSEECVDRLNLYAPSRYSCGGSRMKLFENSESVLSASIARRISSYFKDWLVLTSINIHPSLDSTIDNQDYLIFVSKISKYVIEKVNELILQIRI</sequence>
<reference evidence="1 2" key="1">
    <citation type="journal article" date="2014" name="Genome Biol. Evol.">
        <title>The genome of the myxosporean Thelohanellus kitauei shows adaptations to nutrient acquisition within its fish host.</title>
        <authorList>
            <person name="Yang Y."/>
            <person name="Xiong J."/>
            <person name="Zhou Z."/>
            <person name="Huo F."/>
            <person name="Miao W."/>
            <person name="Ran C."/>
            <person name="Liu Y."/>
            <person name="Zhang J."/>
            <person name="Feng J."/>
            <person name="Wang M."/>
            <person name="Wang M."/>
            <person name="Wang L."/>
            <person name="Yao B."/>
        </authorList>
    </citation>
    <scope>NUCLEOTIDE SEQUENCE [LARGE SCALE GENOMIC DNA]</scope>
    <source>
        <strain evidence="1">Wuqing</strain>
    </source>
</reference>
<evidence type="ECO:0000313" key="1">
    <source>
        <dbReference type="EMBL" id="KII73643.1"/>
    </source>
</evidence>
<accession>A0A0C2JW32</accession>
<proteinExistence type="predicted"/>
<evidence type="ECO:0008006" key="3">
    <source>
        <dbReference type="Google" id="ProtNLM"/>
    </source>
</evidence>
<dbReference type="AlphaFoldDB" id="A0A0C2JW32"/>
<gene>
    <name evidence="1" type="ORF">RF11_15544</name>
</gene>
<comment type="caution">
    <text evidence="1">The sequence shown here is derived from an EMBL/GenBank/DDBJ whole genome shotgun (WGS) entry which is preliminary data.</text>
</comment>
<dbReference type="EMBL" id="JWZT01000740">
    <property type="protein sequence ID" value="KII73643.1"/>
    <property type="molecule type" value="Genomic_DNA"/>
</dbReference>
<protein>
    <recommendedName>
        <fullName evidence="3">Proteasome assembly chaperone 4</fullName>
    </recommendedName>
</protein>
<evidence type="ECO:0000313" key="2">
    <source>
        <dbReference type="Proteomes" id="UP000031668"/>
    </source>
</evidence>
<organism evidence="1 2">
    <name type="scientific">Thelohanellus kitauei</name>
    <name type="common">Myxosporean</name>
    <dbReference type="NCBI Taxonomy" id="669202"/>
    <lineage>
        <taxon>Eukaryota</taxon>
        <taxon>Metazoa</taxon>
        <taxon>Cnidaria</taxon>
        <taxon>Myxozoa</taxon>
        <taxon>Myxosporea</taxon>
        <taxon>Bivalvulida</taxon>
        <taxon>Platysporina</taxon>
        <taxon>Myxobolidae</taxon>
        <taxon>Thelohanellus</taxon>
    </lineage>
</organism>
<keyword evidence="2" id="KW-1185">Reference proteome</keyword>
<name>A0A0C2JW32_THEKT</name>